<dbReference type="InterPro" id="IPR017039">
    <property type="entry name" value="Virul_fac_BrkB"/>
</dbReference>
<feature type="transmembrane region" description="Helical" evidence="7">
    <location>
        <begin position="287"/>
        <end position="308"/>
    </location>
</feature>
<evidence type="ECO:0000256" key="4">
    <source>
        <dbReference type="ARBA" id="ARBA00022989"/>
    </source>
</evidence>
<keyword evidence="9" id="KW-1185">Reference proteome</keyword>
<evidence type="ECO:0000256" key="5">
    <source>
        <dbReference type="ARBA" id="ARBA00023136"/>
    </source>
</evidence>
<organism evidence="8 9">
    <name type="scientific">Paracoccus hibiscisoli</name>
    <dbReference type="NCBI Taxonomy" id="2023261"/>
    <lineage>
        <taxon>Bacteria</taxon>
        <taxon>Pseudomonadati</taxon>
        <taxon>Pseudomonadota</taxon>
        <taxon>Alphaproteobacteria</taxon>
        <taxon>Rhodobacterales</taxon>
        <taxon>Paracoccaceae</taxon>
        <taxon>Paracoccus</taxon>
    </lineage>
</organism>
<evidence type="ECO:0000313" key="8">
    <source>
        <dbReference type="EMBL" id="TJZ83070.1"/>
    </source>
</evidence>
<gene>
    <name evidence="8" type="ORF">FA740_13410</name>
</gene>
<keyword evidence="4 7" id="KW-1133">Transmembrane helix</keyword>
<dbReference type="PANTHER" id="PTHR30213">
    <property type="entry name" value="INNER MEMBRANE PROTEIN YHJD"/>
    <property type="match status" value="1"/>
</dbReference>
<dbReference type="PANTHER" id="PTHR30213:SF0">
    <property type="entry name" value="UPF0761 MEMBRANE PROTEIN YIHY"/>
    <property type="match status" value="1"/>
</dbReference>
<dbReference type="EMBL" id="SUNH01000018">
    <property type="protein sequence ID" value="TJZ83070.1"/>
    <property type="molecule type" value="Genomic_DNA"/>
</dbReference>
<dbReference type="OrthoDB" id="9781030at2"/>
<comment type="caution">
    <text evidence="8">The sequence shown here is derived from an EMBL/GenBank/DDBJ whole genome shotgun (WGS) entry which is preliminary data.</text>
</comment>
<evidence type="ECO:0000313" key="9">
    <source>
        <dbReference type="Proteomes" id="UP000306223"/>
    </source>
</evidence>
<keyword evidence="5 7" id="KW-0472">Membrane</keyword>
<evidence type="ECO:0000256" key="7">
    <source>
        <dbReference type="SAM" id="Phobius"/>
    </source>
</evidence>
<feature type="transmembrane region" description="Helical" evidence="7">
    <location>
        <begin position="75"/>
        <end position="95"/>
    </location>
</feature>
<proteinExistence type="predicted"/>
<feature type="transmembrane region" description="Helical" evidence="7">
    <location>
        <begin position="217"/>
        <end position="240"/>
    </location>
</feature>
<reference evidence="8 9" key="1">
    <citation type="submission" date="2019-04" db="EMBL/GenBank/DDBJ databases">
        <authorList>
            <person name="Li J."/>
        </authorList>
    </citation>
    <scope>NUCLEOTIDE SEQUENCE [LARGE SCALE GENOMIC DNA]</scope>
    <source>
        <strain evidence="8 9">CCTCC AB2016182</strain>
    </source>
</reference>
<keyword evidence="2" id="KW-1003">Cell membrane</keyword>
<evidence type="ECO:0000256" key="1">
    <source>
        <dbReference type="ARBA" id="ARBA00004651"/>
    </source>
</evidence>
<dbReference type="GO" id="GO:0005886">
    <property type="term" value="C:plasma membrane"/>
    <property type="evidence" value="ECO:0007669"/>
    <property type="project" value="UniProtKB-SubCell"/>
</dbReference>
<name>A0A4U0QNH7_9RHOB</name>
<dbReference type="Proteomes" id="UP000306223">
    <property type="component" value="Unassembled WGS sequence"/>
</dbReference>
<feature type="transmembrane region" description="Helical" evidence="7">
    <location>
        <begin position="252"/>
        <end position="275"/>
    </location>
</feature>
<keyword evidence="3 7" id="KW-0812">Transmembrane</keyword>
<protein>
    <submittedName>
        <fullName evidence="8">YihY/virulence factor BrkB family protein</fullName>
    </submittedName>
</protein>
<evidence type="ECO:0000256" key="6">
    <source>
        <dbReference type="SAM" id="MobiDB-lite"/>
    </source>
</evidence>
<feature type="transmembrane region" description="Helical" evidence="7">
    <location>
        <begin position="178"/>
        <end position="205"/>
    </location>
</feature>
<sequence length="338" mass="36252">MTRQPGIADAFFAPLDQETRQRFGLEGDQPADAAPTGPQPGLRDMSRADVIAVAKSTVKQIGEDRVTSVSGGVTFFGLLSLFPAITAFVSLYGLWADPTTIQSHLAMLEDLLPESSLEIIRGQVVSIASASTGALSVAGFIALLVAFWSANGGMKALLSALNVAVFQRETRGFVRLNLVAMAFTLGGLAMIVLMLGVIAVLPWVLRLLPIGWGAETILSIIRWPLMLGLLVLALAAVYRWGPAAPKSRWRWVSPGAVFAALALVITSMLFSWYAVNFGNYNETYGSLGAVIALMTWLWLNATIVLVGAEINSELERHLKHMAGLSDERPLSPETTDAA</sequence>
<evidence type="ECO:0000256" key="3">
    <source>
        <dbReference type="ARBA" id="ARBA00022692"/>
    </source>
</evidence>
<dbReference type="Pfam" id="PF03631">
    <property type="entry name" value="Virul_fac_BrkB"/>
    <property type="match status" value="1"/>
</dbReference>
<dbReference type="RefSeq" id="WP_136857284.1">
    <property type="nucleotide sequence ID" value="NZ_SUNH01000018.1"/>
</dbReference>
<accession>A0A4U0QNH7</accession>
<comment type="subcellular location">
    <subcellularLocation>
        <location evidence="1">Cell membrane</location>
        <topology evidence="1">Multi-pass membrane protein</topology>
    </subcellularLocation>
</comment>
<evidence type="ECO:0000256" key="2">
    <source>
        <dbReference type="ARBA" id="ARBA00022475"/>
    </source>
</evidence>
<feature type="region of interest" description="Disordered" evidence="6">
    <location>
        <begin position="24"/>
        <end position="43"/>
    </location>
</feature>
<dbReference type="PIRSF" id="PIRSF035875">
    <property type="entry name" value="RNase_BN"/>
    <property type="match status" value="1"/>
</dbReference>
<dbReference type="AlphaFoldDB" id="A0A4U0QNH7"/>
<dbReference type="NCBIfam" id="TIGR00765">
    <property type="entry name" value="yihY_not_rbn"/>
    <property type="match status" value="1"/>
</dbReference>